<evidence type="ECO:0000313" key="1">
    <source>
        <dbReference type="EMBL" id="TFK73685.1"/>
    </source>
</evidence>
<organism evidence="1 2">
    <name type="scientific">Pluteus cervinus</name>
    <dbReference type="NCBI Taxonomy" id="181527"/>
    <lineage>
        <taxon>Eukaryota</taxon>
        <taxon>Fungi</taxon>
        <taxon>Dikarya</taxon>
        <taxon>Basidiomycota</taxon>
        <taxon>Agaricomycotina</taxon>
        <taxon>Agaricomycetes</taxon>
        <taxon>Agaricomycetidae</taxon>
        <taxon>Agaricales</taxon>
        <taxon>Pluteineae</taxon>
        <taxon>Pluteaceae</taxon>
        <taxon>Pluteus</taxon>
    </lineage>
</organism>
<proteinExistence type="predicted"/>
<gene>
    <name evidence="1" type="ORF">BDN72DRAFT_149549</name>
</gene>
<keyword evidence="2" id="KW-1185">Reference proteome</keyword>
<evidence type="ECO:0000313" key="2">
    <source>
        <dbReference type="Proteomes" id="UP000308600"/>
    </source>
</evidence>
<dbReference type="EMBL" id="ML208273">
    <property type="protein sequence ID" value="TFK73685.1"/>
    <property type="molecule type" value="Genomic_DNA"/>
</dbReference>
<sequence>MPVPPRVVQQLGGDRLPRFVPVLGQEMWICSGFHRELLLHPSLTVRGNQPVRLLASRRLLHHRVGSFRPVLAGIPFAGVVAGCSENAVIPLESEGGRYSGRVLVQDER</sequence>
<protein>
    <submittedName>
        <fullName evidence="1">Uncharacterized protein</fullName>
    </submittedName>
</protein>
<dbReference type="Proteomes" id="UP000308600">
    <property type="component" value="Unassembled WGS sequence"/>
</dbReference>
<accession>A0ACD3B7A3</accession>
<reference evidence="1 2" key="1">
    <citation type="journal article" date="2019" name="Nat. Ecol. Evol.">
        <title>Megaphylogeny resolves global patterns of mushroom evolution.</title>
        <authorList>
            <person name="Varga T."/>
            <person name="Krizsan K."/>
            <person name="Foldi C."/>
            <person name="Dima B."/>
            <person name="Sanchez-Garcia M."/>
            <person name="Sanchez-Ramirez S."/>
            <person name="Szollosi G.J."/>
            <person name="Szarkandi J.G."/>
            <person name="Papp V."/>
            <person name="Albert L."/>
            <person name="Andreopoulos W."/>
            <person name="Angelini C."/>
            <person name="Antonin V."/>
            <person name="Barry K.W."/>
            <person name="Bougher N.L."/>
            <person name="Buchanan P."/>
            <person name="Buyck B."/>
            <person name="Bense V."/>
            <person name="Catcheside P."/>
            <person name="Chovatia M."/>
            <person name="Cooper J."/>
            <person name="Damon W."/>
            <person name="Desjardin D."/>
            <person name="Finy P."/>
            <person name="Geml J."/>
            <person name="Haridas S."/>
            <person name="Hughes K."/>
            <person name="Justo A."/>
            <person name="Karasinski D."/>
            <person name="Kautmanova I."/>
            <person name="Kiss B."/>
            <person name="Kocsube S."/>
            <person name="Kotiranta H."/>
            <person name="LaButti K.M."/>
            <person name="Lechner B.E."/>
            <person name="Liimatainen K."/>
            <person name="Lipzen A."/>
            <person name="Lukacs Z."/>
            <person name="Mihaltcheva S."/>
            <person name="Morgado L.N."/>
            <person name="Niskanen T."/>
            <person name="Noordeloos M.E."/>
            <person name="Ohm R.A."/>
            <person name="Ortiz-Santana B."/>
            <person name="Ovrebo C."/>
            <person name="Racz N."/>
            <person name="Riley R."/>
            <person name="Savchenko A."/>
            <person name="Shiryaev A."/>
            <person name="Soop K."/>
            <person name="Spirin V."/>
            <person name="Szebenyi C."/>
            <person name="Tomsovsky M."/>
            <person name="Tulloss R.E."/>
            <person name="Uehling J."/>
            <person name="Grigoriev I.V."/>
            <person name="Vagvolgyi C."/>
            <person name="Papp T."/>
            <person name="Martin F.M."/>
            <person name="Miettinen O."/>
            <person name="Hibbett D.S."/>
            <person name="Nagy L.G."/>
        </authorList>
    </citation>
    <scope>NUCLEOTIDE SEQUENCE [LARGE SCALE GENOMIC DNA]</scope>
    <source>
        <strain evidence="1 2">NL-1719</strain>
    </source>
</reference>
<name>A0ACD3B7A3_9AGAR</name>